<evidence type="ECO:0000313" key="1">
    <source>
        <dbReference type="EMBL" id="APR55174.1"/>
    </source>
</evidence>
<dbReference type="EMBL" id="QQYZ01000005">
    <property type="protein sequence ID" value="RSY87597.1"/>
    <property type="molecule type" value="Genomic_DNA"/>
</dbReference>
<dbReference type="InterPro" id="IPR003787">
    <property type="entry name" value="Sulphur_relay_DsrE/F-like"/>
</dbReference>
<dbReference type="OrthoDB" id="7567342at2"/>
<dbReference type="Proteomes" id="UP000185161">
    <property type="component" value="Chromosome"/>
</dbReference>
<organism evidence="1 4">
    <name type="scientific">Sphingomonas koreensis</name>
    <dbReference type="NCBI Taxonomy" id="93064"/>
    <lineage>
        <taxon>Bacteria</taxon>
        <taxon>Pseudomonadati</taxon>
        <taxon>Pseudomonadota</taxon>
        <taxon>Alphaproteobacteria</taxon>
        <taxon>Sphingomonadales</taxon>
        <taxon>Sphingomonadaceae</taxon>
        <taxon>Sphingomonas</taxon>
    </lineage>
</organism>
<dbReference type="STRING" id="93064.BRX40_18740"/>
<dbReference type="KEGG" id="skr:BRX40_18740"/>
<evidence type="ECO:0000313" key="5">
    <source>
        <dbReference type="Proteomes" id="UP000286681"/>
    </source>
</evidence>
<keyword evidence="4" id="KW-1185">Reference proteome</keyword>
<dbReference type="InterPro" id="IPR027396">
    <property type="entry name" value="DsrEFH-like"/>
</dbReference>
<gene>
    <name evidence="1" type="ORF">BRX40_18740</name>
    <name evidence="2" type="ORF">CA257_10740</name>
    <name evidence="3" type="ORF">DAH66_07840</name>
</gene>
<sequence length="119" mass="11783">MRGLTIIAATGDAERFRAALSLACAHAALGGATRLYCHEAAVALLVPGSDPGDAGLAAKGLASRAQLIAEAQESGVMLIACQTGLAAAGIAFEMLPPGVEPGGLVSLLAALGEDRLVAF</sequence>
<evidence type="ECO:0000313" key="3">
    <source>
        <dbReference type="EMBL" id="RSY87597.1"/>
    </source>
</evidence>
<dbReference type="Proteomes" id="UP000286681">
    <property type="component" value="Unassembled WGS sequence"/>
</dbReference>
<reference evidence="1" key="1">
    <citation type="submission" date="2016-12" db="EMBL/GenBank/DDBJ databases">
        <title>Whole genome sequencing of Sphingomonas koreensis.</title>
        <authorList>
            <person name="Conlan S."/>
            <person name="Thomas P.J."/>
            <person name="Mullikin J."/>
            <person name="Palmore T.N."/>
            <person name="Frank K.M."/>
            <person name="Segre J.A."/>
        </authorList>
    </citation>
    <scope>NUCLEOTIDE SEQUENCE</scope>
    <source>
        <strain evidence="1">ABOJV</strain>
    </source>
</reference>
<dbReference type="Pfam" id="PF02635">
    <property type="entry name" value="DsrE"/>
    <property type="match status" value="1"/>
</dbReference>
<evidence type="ECO:0000313" key="4">
    <source>
        <dbReference type="Proteomes" id="UP000185161"/>
    </source>
</evidence>
<dbReference type="Gene3D" id="3.40.1260.10">
    <property type="entry name" value="DsrEFH-like"/>
    <property type="match status" value="1"/>
</dbReference>
<name>A0A1L6JGY0_9SPHN</name>
<protein>
    <submittedName>
        <fullName evidence="2">Peroxiredoxin</fullName>
    </submittedName>
</protein>
<evidence type="ECO:0000313" key="6">
    <source>
        <dbReference type="Proteomes" id="UP000287746"/>
    </source>
</evidence>
<accession>A0A1L6JGY0</accession>
<dbReference type="Proteomes" id="UP000287746">
    <property type="component" value="Unassembled WGS sequence"/>
</dbReference>
<dbReference type="SUPFAM" id="SSF75169">
    <property type="entry name" value="DsrEFH-like"/>
    <property type="match status" value="1"/>
</dbReference>
<dbReference type="AlphaFoldDB" id="A0A1L6JGY0"/>
<reference evidence="5 6" key="3">
    <citation type="submission" date="2018-07" db="EMBL/GenBank/DDBJ databases">
        <title>Genomic and Epidemiologic Investigation of an Indolent Hospital Outbreak.</title>
        <authorList>
            <person name="Johnson R.C."/>
            <person name="Deming C."/>
            <person name="Conlan S."/>
            <person name="Zellmer C.J."/>
            <person name="Michelin A.V."/>
            <person name="Lee-Lin S."/>
            <person name="Thomas P.J."/>
            <person name="Park M."/>
            <person name="Weingarten R.A."/>
            <person name="Less J."/>
            <person name="Dekker J.P."/>
            <person name="Frank K.M."/>
            <person name="Musser K.A."/>
            <person name="Mcquiston J.R."/>
            <person name="Henderson D.K."/>
            <person name="Lau A.F."/>
            <person name="Palmore T.N."/>
            <person name="Segre J.A."/>
        </authorList>
    </citation>
    <scope>NUCLEOTIDE SEQUENCE [LARGE SCALE GENOMIC DNA]</scope>
    <source>
        <strain evidence="3 6">SK-CDC1_0717</strain>
        <strain evidence="2 5">SK-NIH.Env10_0317</strain>
    </source>
</reference>
<dbReference type="EMBL" id="CP018820">
    <property type="protein sequence ID" value="APR55174.1"/>
    <property type="molecule type" value="Genomic_DNA"/>
</dbReference>
<dbReference type="EMBL" id="QQWO01000007">
    <property type="protein sequence ID" value="RSV03691.1"/>
    <property type="molecule type" value="Genomic_DNA"/>
</dbReference>
<reference evidence="4" key="2">
    <citation type="submission" date="2016-12" db="EMBL/GenBank/DDBJ databases">
        <title>Whole genome sequencing of Sphingomonas sp. ABOJV.</title>
        <authorList>
            <person name="Conlan S."/>
            <person name="Thomas P.J."/>
            <person name="Mullikin J."/>
            <person name="Palmore T.N."/>
            <person name="Frank K.M."/>
            <person name="Segre J.A."/>
        </authorList>
    </citation>
    <scope>NUCLEOTIDE SEQUENCE [LARGE SCALE GENOMIC DNA]</scope>
    <source>
        <strain evidence="4">ABOJV</strain>
    </source>
</reference>
<proteinExistence type="predicted"/>
<evidence type="ECO:0000313" key="2">
    <source>
        <dbReference type="EMBL" id="RSV03691.1"/>
    </source>
</evidence>